<dbReference type="Gene3D" id="3.30.70.100">
    <property type="match status" value="1"/>
</dbReference>
<evidence type="ECO:0000313" key="2">
    <source>
        <dbReference type="EMBL" id="GHE65210.1"/>
    </source>
</evidence>
<dbReference type="Pfam" id="PF03992">
    <property type="entry name" value="ABM"/>
    <property type="match status" value="1"/>
</dbReference>
<gene>
    <name evidence="2" type="primary">fjo15</name>
    <name evidence="2" type="ORF">GCM10011340_20360</name>
</gene>
<keyword evidence="2" id="KW-0560">Oxidoreductase</keyword>
<accession>A0ABQ3I616</accession>
<dbReference type="PROSITE" id="PS51725">
    <property type="entry name" value="ABM"/>
    <property type="match status" value="1"/>
</dbReference>
<dbReference type="SUPFAM" id="SSF54909">
    <property type="entry name" value="Dimeric alpha+beta barrel"/>
    <property type="match status" value="1"/>
</dbReference>
<reference evidence="3" key="1">
    <citation type="journal article" date="2019" name="Int. J. Syst. Evol. Microbiol.">
        <title>The Global Catalogue of Microorganisms (GCM) 10K type strain sequencing project: providing services to taxonomists for standard genome sequencing and annotation.</title>
        <authorList>
            <consortium name="The Broad Institute Genomics Platform"/>
            <consortium name="The Broad Institute Genome Sequencing Center for Infectious Disease"/>
            <person name="Wu L."/>
            <person name="Ma J."/>
        </authorList>
    </citation>
    <scope>NUCLEOTIDE SEQUENCE [LARGE SCALE GENOMIC DNA]</scope>
    <source>
        <strain evidence="3">CGMCC 1.15111</strain>
    </source>
</reference>
<keyword evidence="3" id="KW-1185">Reference proteome</keyword>
<sequence>MTFRPEEVEAFLDLFHATKEKIRHFEGCKHLELLQDFNTPHIFVTYSYWESEEHLNRYRHSALFAEVWKATKSKFADKPVAFSSKKVIEVK</sequence>
<evidence type="ECO:0000313" key="3">
    <source>
        <dbReference type="Proteomes" id="UP000658258"/>
    </source>
</evidence>
<dbReference type="InterPro" id="IPR011008">
    <property type="entry name" value="Dimeric_a/b-barrel"/>
</dbReference>
<protein>
    <submittedName>
        <fullName evidence="2">Antibiotic biosynthesis monooxygenase</fullName>
    </submittedName>
</protein>
<evidence type="ECO:0000259" key="1">
    <source>
        <dbReference type="PROSITE" id="PS51725"/>
    </source>
</evidence>
<dbReference type="Proteomes" id="UP000658258">
    <property type="component" value="Unassembled WGS sequence"/>
</dbReference>
<feature type="domain" description="ABM" evidence="1">
    <location>
        <begin position="1"/>
        <end position="88"/>
    </location>
</feature>
<dbReference type="EMBL" id="BNAG01000003">
    <property type="protein sequence ID" value="GHE65210.1"/>
    <property type="molecule type" value="Genomic_DNA"/>
</dbReference>
<comment type="caution">
    <text evidence="2">The sequence shown here is derived from an EMBL/GenBank/DDBJ whole genome shotgun (WGS) entry which is preliminary data.</text>
</comment>
<dbReference type="InterPro" id="IPR007138">
    <property type="entry name" value="ABM_dom"/>
</dbReference>
<name>A0ABQ3I616_9BACT</name>
<dbReference type="GO" id="GO:0004497">
    <property type="term" value="F:monooxygenase activity"/>
    <property type="evidence" value="ECO:0007669"/>
    <property type="project" value="UniProtKB-KW"/>
</dbReference>
<keyword evidence="2" id="KW-0503">Monooxygenase</keyword>
<proteinExistence type="predicted"/>
<organism evidence="2 3">
    <name type="scientific">Roseivirga thermotolerans</name>
    <dbReference type="NCBI Taxonomy" id="1758176"/>
    <lineage>
        <taxon>Bacteria</taxon>
        <taxon>Pseudomonadati</taxon>
        <taxon>Bacteroidota</taxon>
        <taxon>Cytophagia</taxon>
        <taxon>Cytophagales</taxon>
        <taxon>Roseivirgaceae</taxon>
        <taxon>Roseivirga</taxon>
    </lineage>
</organism>